<proteinExistence type="predicted"/>
<evidence type="ECO:0000256" key="1">
    <source>
        <dbReference type="SAM" id="MobiDB-lite"/>
    </source>
</evidence>
<evidence type="ECO:0000313" key="3">
    <source>
        <dbReference type="Proteomes" id="UP001159363"/>
    </source>
</evidence>
<feature type="compositionally biased region" description="Low complexity" evidence="1">
    <location>
        <begin position="921"/>
        <end position="937"/>
    </location>
</feature>
<name>A0ABQ9GA08_9NEOP</name>
<comment type="caution">
    <text evidence="2">The sequence shown here is derived from an EMBL/GenBank/DDBJ whole genome shotgun (WGS) entry which is preliminary data.</text>
</comment>
<evidence type="ECO:0000313" key="2">
    <source>
        <dbReference type="EMBL" id="KAJ8869255.1"/>
    </source>
</evidence>
<feature type="compositionally biased region" description="Low complexity" evidence="1">
    <location>
        <begin position="1132"/>
        <end position="1147"/>
    </location>
</feature>
<reference evidence="2 3" key="1">
    <citation type="submission" date="2023-02" db="EMBL/GenBank/DDBJ databases">
        <title>LHISI_Scaffold_Assembly.</title>
        <authorList>
            <person name="Stuart O.P."/>
            <person name="Cleave R."/>
            <person name="Magrath M.J.L."/>
            <person name="Mikheyev A.S."/>
        </authorList>
    </citation>
    <scope>NUCLEOTIDE SEQUENCE [LARGE SCALE GENOMIC DNA]</scope>
    <source>
        <strain evidence="2">Daus_M_001</strain>
        <tissue evidence="2">Leg muscle</tissue>
    </source>
</reference>
<feature type="region of interest" description="Disordered" evidence="1">
    <location>
        <begin position="109"/>
        <end position="139"/>
    </location>
</feature>
<gene>
    <name evidence="2" type="ORF">PR048_030827</name>
</gene>
<dbReference type="EMBL" id="JARBHB010000014">
    <property type="protein sequence ID" value="KAJ8869255.1"/>
    <property type="molecule type" value="Genomic_DNA"/>
</dbReference>
<accession>A0ABQ9GA08</accession>
<protein>
    <submittedName>
        <fullName evidence="2">Uncharacterized protein</fullName>
    </submittedName>
</protein>
<feature type="region of interest" description="Disordered" evidence="1">
    <location>
        <begin position="1128"/>
        <end position="1163"/>
    </location>
</feature>
<dbReference type="Proteomes" id="UP001159363">
    <property type="component" value="Chromosome 13"/>
</dbReference>
<keyword evidence="3" id="KW-1185">Reference proteome</keyword>
<feature type="region of interest" description="Disordered" evidence="1">
    <location>
        <begin position="921"/>
        <end position="998"/>
    </location>
</feature>
<feature type="region of interest" description="Disordered" evidence="1">
    <location>
        <begin position="239"/>
        <end position="290"/>
    </location>
</feature>
<organism evidence="2 3">
    <name type="scientific">Dryococelus australis</name>
    <dbReference type="NCBI Taxonomy" id="614101"/>
    <lineage>
        <taxon>Eukaryota</taxon>
        <taxon>Metazoa</taxon>
        <taxon>Ecdysozoa</taxon>
        <taxon>Arthropoda</taxon>
        <taxon>Hexapoda</taxon>
        <taxon>Insecta</taxon>
        <taxon>Pterygota</taxon>
        <taxon>Neoptera</taxon>
        <taxon>Polyneoptera</taxon>
        <taxon>Phasmatodea</taxon>
        <taxon>Verophasmatodea</taxon>
        <taxon>Anareolatae</taxon>
        <taxon>Phasmatidae</taxon>
        <taxon>Eurycanthinae</taxon>
        <taxon>Dryococelus</taxon>
    </lineage>
</organism>
<sequence length="1163" mass="133129">MSLPVPAYISTVALAGKRPVKMDEEIFKLALLDLSSSADQNVLKRSEVASFRLAAGIVILAAGSGLKTGGSVKSGRRGEVRVVPTSGVLGPGGWRTARLARGLLGAGISTSTASRPRHASRVEAQNTRRYRGETPACGRKPQPCKVMNVAPRGRSILGSEYRLHAVEDALQHSVFAPRAGRASQLFCRVGAGQASRSERASMQRPMEKRRRPAPGILAQCRRITRILHVSTNRTCSAAPNYELPRRRDGKSLLSVKSSAGMQGRGKRKVPEKTRRPAASSSTIPTCEISGATPPGFELGPPWWEASVILRETSSKLQENGRGNAGFIRFRNFFFPQHGLSSLRRATKYRGICELRARQGCEASGESLFYTGVRKTAAKRCLPANHGHSVLELSNSDWSSQARNCRLIKIRGQYPRGNCTYDIVCRSLAFESIFSRKSGAAAFRTYHKLRFSRDLLRGMKCTYHKLRFSRDRPRGMKCTYHKLRFSRDPLRGMMCTYHKLRFSRDPLRGMKCTCHKLRFSRDPLRGMMCTYHKLRFSRDPLRGMKCTYHKLRFSRDPPRGMKCTYHKLRFSRDPPRGMMCTYHMLRFSRDPLRGMKCTYHKLRFSRHPPRGMKYTYHKLRFSRDPPRGMKCTYHKLRFSRDPPRGMKCTYHKLRFSRDPLRGMMCTYHKLRFSRDPPRGMMCTYHMLRFSRDPLRGMKCIYHKLRFSRDPPRGMKCTYHKLRFSRDPLRGMKCTYHKLRFSRDPPRGMMCTYHMLRFSRDPLRGMKCIYHKLRFSRDPLRGMKCTYHILRFSRDLLRGMKCTYHMLRFSRDPLRGMKCTYHKLRFSRDPLRGMKCTYHKLRFSRDPLRGMKCTFHKLRFSRDPPRGMKCTYHKLRFSRDPLRGMKCTFKCRPHVFIPKEESRLISYAGDLLFVLRIVTTSPHATPLTSSSSTPTHTPPFSDNDLLLHPFGGSEQATISGGAAPSSPSPNLPPRGARPHSDRNANRSGQRPGTSGFPELERPACHTSLKHAEQYSNKTFPAEVLHTFRRPGQNNWKPGWDSNPRACVPERYALRNINQTSTTCLMSLKEIGHSLAELILLAQEFSEVCQTYFQPATGVGQTNRPCFRKHFPITRSEAQHVVAETQIPLNSNSHSEFFSPSPTLSFSTPGPSKPTPPRNKSSEEKK</sequence>